<feature type="transmembrane region" description="Helical" evidence="13">
    <location>
        <begin position="231"/>
        <end position="259"/>
    </location>
</feature>
<evidence type="ECO:0000256" key="5">
    <source>
        <dbReference type="ARBA" id="ARBA00022507"/>
    </source>
</evidence>
<feature type="transmembrane region" description="Helical" evidence="13">
    <location>
        <begin position="183"/>
        <end position="207"/>
    </location>
</feature>
<evidence type="ECO:0000256" key="10">
    <source>
        <dbReference type="ARBA" id="ARBA00023170"/>
    </source>
</evidence>
<evidence type="ECO:0000256" key="13">
    <source>
        <dbReference type="RuleBase" id="RU364061"/>
    </source>
</evidence>
<dbReference type="GO" id="GO:0005886">
    <property type="term" value="C:plasma membrane"/>
    <property type="evidence" value="ECO:0007669"/>
    <property type="project" value="UniProtKB-SubCell"/>
</dbReference>
<feature type="transmembrane region" description="Helical" evidence="13">
    <location>
        <begin position="126"/>
        <end position="145"/>
    </location>
</feature>
<keyword evidence="10 13" id="KW-0675">Receptor</keyword>
<evidence type="ECO:0000313" key="14">
    <source>
        <dbReference type="Proteomes" id="UP000248482"/>
    </source>
</evidence>
<feature type="transmembrane region" description="Helical" evidence="13">
    <location>
        <begin position="265"/>
        <end position="286"/>
    </location>
</feature>
<evidence type="ECO:0000256" key="8">
    <source>
        <dbReference type="ARBA" id="ARBA00023040"/>
    </source>
</evidence>
<evidence type="ECO:0000256" key="11">
    <source>
        <dbReference type="ARBA" id="ARBA00023180"/>
    </source>
</evidence>
<dbReference type="GeneID" id="111139730"/>
<sequence length="306" mass="34476">MGSFNLEIGIIFFIQIGVGILGNSFLFGLYNFPLFTGHKLKSKDLILNQLVLANSMVLFSKGIPQTKAAFGWKYFLDDTGCKVVFYVHRVGRGVSLSITCLLSGYQAFKIHSSICRVMELRVSPKHIGFCCFICWILHLLLNIYVPLRMTGPLNSKNLSLRKTYVYCSGLPQDKFIGSLNTTVFSFFDFVCLSLMVWAGGSTVLVLLRHKKQVQHIHSLSRYPRPSHEDRATCTILILASSFVCCYSLSSILSLCLVLILSPDQWLVNTTVFVTSCFPTFSPFVLISSDMRVSQFCFACWTRKSFP</sequence>
<feature type="transmembrane region" description="Helical" evidence="13">
    <location>
        <begin position="12"/>
        <end position="33"/>
    </location>
</feature>
<evidence type="ECO:0000256" key="3">
    <source>
        <dbReference type="ARBA" id="ARBA00010663"/>
    </source>
</evidence>
<keyword evidence="8 13" id="KW-0297">G-protein coupled receptor</keyword>
<name>A0A2Y9IGK2_ENHLU</name>
<dbReference type="GO" id="GO:0016503">
    <property type="term" value="F:pheromone receptor activity"/>
    <property type="evidence" value="ECO:0007669"/>
    <property type="project" value="InterPro"/>
</dbReference>
<dbReference type="Pfam" id="PF03402">
    <property type="entry name" value="V1R"/>
    <property type="match status" value="1"/>
</dbReference>
<keyword evidence="6 13" id="KW-0812">Transmembrane</keyword>
<evidence type="ECO:0000256" key="4">
    <source>
        <dbReference type="ARBA" id="ARBA00022475"/>
    </source>
</evidence>
<dbReference type="OrthoDB" id="9606139at2759"/>
<keyword evidence="12 13" id="KW-0807">Transducer</keyword>
<organism evidence="14 15">
    <name type="scientific">Enhydra lutris kenyoni</name>
    <name type="common">northern sea otter</name>
    <dbReference type="NCBI Taxonomy" id="391180"/>
    <lineage>
        <taxon>Eukaryota</taxon>
        <taxon>Metazoa</taxon>
        <taxon>Chordata</taxon>
        <taxon>Craniata</taxon>
        <taxon>Vertebrata</taxon>
        <taxon>Euteleostomi</taxon>
        <taxon>Mammalia</taxon>
        <taxon>Eutheria</taxon>
        <taxon>Laurasiatheria</taxon>
        <taxon>Carnivora</taxon>
        <taxon>Caniformia</taxon>
        <taxon>Musteloidea</taxon>
        <taxon>Mustelidae</taxon>
        <taxon>Lutrinae</taxon>
        <taxon>Enhydra</taxon>
    </lineage>
</organism>
<keyword evidence="4 13" id="KW-1003">Cell membrane</keyword>
<dbReference type="SUPFAM" id="SSF81321">
    <property type="entry name" value="Family A G protein-coupled receptor-like"/>
    <property type="match status" value="1"/>
</dbReference>
<dbReference type="RefSeq" id="XP_022347797.1">
    <property type="nucleotide sequence ID" value="XM_022492089.1"/>
</dbReference>
<comment type="similarity">
    <text evidence="3 13">Belongs to the G-protein coupled receptor 1 family.</text>
</comment>
<keyword evidence="9 13" id="KW-0472">Membrane</keyword>
<dbReference type="AlphaFoldDB" id="A0A2Y9IGK2"/>
<keyword evidence="5 13" id="KW-0589">Pheromone response</keyword>
<accession>A0A2Y9IGK2</accession>
<evidence type="ECO:0000256" key="2">
    <source>
        <dbReference type="ARBA" id="ARBA00004651"/>
    </source>
</evidence>
<evidence type="ECO:0000256" key="6">
    <source>
        <dbReference type="ARBA" id="ARBA00022692"/>
    </source>
</evidence>
<evidence type="ECO:0000256" key="7">
    <source>
        <dbReference type="ARBA" id="ARBA00022989"/>
    </source>
</evidence>
<evidence type="ECO:0000256" key="1">
    <source>
        <dbReference type="ARBA" id="ARBA00003878"/>
    </source>
</evidence>
<keyword evidence="14" id="KW-1185">Reference proteome</keyword>
<dbReference type="Proteomes" id="UP000248482">
    <property type="component" value="Unplaced"/>
</dbReference>
<evidence type="ECO:0000256" key="12">
    <source>
        <dbReference type="ARBA" id="ARBA00023224"/>
    </source>
</evidence>
<dbReference type="FunFam" id="1.20.1070.10:FF:000033">
    <property type="entry name" value="Vomeronasal type-1 receptor"/>
    <property type="match status" value="1"/>
</dbReference>
<protein>
    <recommendedName>
        <fullName evidence="13">Vomeronasal type-1 receptor</fullName>
    </recommendedName>
</protein>
<dbReference type="InterPro" id="IPR004072">
    <property type="entry name" value="Vmron_rcpt_1"/>
</dbReference>
<dbReference type="PRINTS" id="PR01534">
    <property type="entry name" value="VOMERONASL1R"/>
</dbReference>
<gene>
    <name evidence="15" type="primary">LOC111139730</name>
</gene>
<evidence type="ECO:0000313" key="15">
    <source>
        <dbReference type="RefSeq" id="XP_022347797.1"/>
    </source>
</evidence>
<dbReference type="Gene3D" id="1.20.1070.10">
    <property type="entry name" value="Rhodopsin 7-helix transmembrane proteins"/>
    <property type="match status" value="1"/>
</dbReference>
<comment type="subcellular location">
    <subcellularLocation>
        <location evidence="2 13">Cell membrane</location>
        <topology evidence="2 13">Multi-pass membrane protein</topology>
    </subcellularLocation>
</comment>
<dbReference type="PANTHER" id="PTHR24062">
    <property type="entry name" value="VOMERONASAL TYPE-1 RECEPTOR"/>
    <property type="match status" value="1"/>
</dbReference>
<reference evidence="15" key="1">
    <citation type="submission" date="2025-08" db="UniProtKB">
        <authorList>
            <consortium name="RefSeq"/>
        </authorList>
    </citation>
    <scope>IDENTIFICATION</scope>
    <source>
        <tissue evidence="15">Blood</tissue>
    </source>
</reference>
<keyword evidence="7 13" id="KW-1133">Transmembrane helix</keyword>
<dbReference type="GO" id="GO:0019236">
    <property type="term" value="P:response to pheromone"/>
    <property type="evidence" value="ECO:0007669"/>
    <property type="project" value="UniProtKB-KW"/>
</dbReference>
<comment type="function">
    <text evidence="1">Putative pheromone receptor.</text>
</comment>
<keyword evidence="11" id="KW-0325">Glycoprotein</keyword>
<proteinExistence type="inferred from homology"/>
<dbReference type="KEGG" id="elk:111139730"/>
<evidence type="ECO:0000256" key="9">
    <source>
        <dbReference type="ARBA" id="ARBA00023136"/>
    </source>
</evidence>